<evidence type="ECO:0000256" key="3">
    <source>
        <dbReference type="ARBA" id="ARBA00023163"/>
    </source>
</evidence>
<gene>
    <name evidence="7" type="primary">LOC106770703</name>
</gene>
<evidence type="ECO:0000313" key="6">
    <source>
        <dbReference type="Proteomes" id="UP000087766"/>
    </source>
</evidence>
<proteinExistence type="predicted"/>
<dbReference type="Proteomes" id="UP000087766">
    <property type="component" value="Chromosome 8"/>
</dbReference>
<dbReference type="GO" id="GO:0005634">
    <property type="term" value="C:nucleus"/>
    <property type="evidence" value="ECO:0007669"/>
    <property type="project" value="UniProtKB-SubCell"/>
</dbReference>
<dbReference type="AlphaFoldDB" id="A0A1S3V101"/>
<feature type="domain" description="HTH myb-type" evidence="5">
    <location>
        <begin position="182"/>
        <end position="243"/>
    </location>
</feature>
<dbReference type="InterPro" id="IPR001005">
    <property type="entry name" value="SANT/Myb"/>
</dbReference>
<dbReference type="InterPro" id="IPR017930">
    <property type="entry name" value="Myb_dom"/>
</dbReference>
<reference evidence="7" key="2">
    <citation type="submission" date="2025-08" db="UniProtKB">
        <authorList>
            <consortium name="RefSeq"/>
        </authorList>
    </citation>
    <scope>IDENTIFICATION</scope>
    <source>
        <tissue evidence="7">Leaf</tissue>
    </source>
</reference>
<dbReference type="STRING" id="3916.A0A1S3V101"/>
<evidence type="ECO:0000256" key="4">
    <source>
        <dbReference type="ARBA" id="ARBA00023242"/>
    </source>
</evidence>
<organism evidence="6 7">
    <name type="scientific">Vigna radiata var. radiata</name>
    <name type="common">Mung bean</name>
    <name type="synonym">Phaseolus aureus</name>
    <dbReference type="NCBI Taxonomy" id="3916"/>
    <lineage>
        <taxon>Eukaryota</taxon>
        <taxon>Viridiplantae</taxon>
        <taxon>Streptophyta</taxon>
        <taxon>Embryophyta</taxon>
        <taxon>Tracheophyta</taxon>
        <taxon>Spermatophyta</taxon>
        <taxon>Magnoliopsida</taxon>
        <taxon>eudicotyledons</taxon>
        <taxon>Gunneridae</taxon>
        <taxon>Pentapetalae</taxon>
        <taxon>rosids</taxon>
        <taxon>fabids</taxon>
        <taxon>Fabales</taxon>
        <taxon>Fabaceae</taxon>
        <taxon>Papilionoideae</taxon>
        <taxon>50 kb inversion clade</taxon>
        <taxon>NPAAA clade</taxon>
        <taxon>indigoferoid/millettioid clade</taxon>
        <taxon>Phaseoleae</taxon>
        <taxon>Vigna</taxon>
    </lineage>
</organism>
<dbReference type="GO" id="GO:0003677">
    <property type="term" value="F:DNA binding"/>
    <property type="evidence" value="ECO:0007669"/>
    <property type="project" value="InterPro"/>
</dbReference>
<dbReference type="RefSeq" id="XP_014511985.1">
    <property type="nucleotide sequence ID" value="XM_014656499.1"/>
</dbReference>
<sequence>MAKADMADMDIPSFLDVVVQKDVPVSIIYSGVFGDINRKALATGLCYFLKEPITPNDLQYLWQHVYHSRPYSPTNTQNADFHAKGLQNTQMKQATNAQCQDLGAKNGRSDADTLGKEKGKKTLKNTMPTTKCKGPKTYGKRKHDDYAFKKKEKRDVVQEKPDWSGSAKMNINNLNEYFRMSEHKKRLSVWTPELHQKFLEAVKELGDNIARPKQILVLMNVSEPHLTARQVASHLQKYRLRLKGEERSLNSDLPRSIKRAFDPGLPAPNVFLNVNHNQDQISVNSLGMEFTGASMDSNIPGTDLCDFVETFLEDSDCFNLYKYETNPAAVDQCAEMLRNILEGRGSS</sequence>
<name>A0A1S3V101_VIGRR</name>
<dbReference type="NCBIfam" id="TIGR01557">
    <property type="entry name" value="myb_SHAQKYF"/>
    <property type="match status" value="1"/>
</dbReference>
<dbReference type="SUPFAM" id="SSF46689">
    <property type="entry name" value="Homeodomain-like"/>
    <property type="match status" value="1"/>
</dbReference>
<dbReference type="Gene3D" id="1.10.10.60">
    <property type="entry name" value="Homeodomain-like"/>
    <property type="match status" value="1"/>
</dbReference>
<reference evidence="6" key="1">
    <citation type="journal article" date="2014" name="Nat. Commun.">
        <title>Genome sequence of mungbean and insights into evolution within Vigna species.</title>
        <authorList>
            <person name="Kang Y.J."/>
            <person name="Kim S.K."/>
            <person name="Kim M.Y."/>
            <person name="Lestari P."/>
            <person name="Kim K.H."/>
            <person name="Ha B.K."/>
            <person name="Jun T.H."/>
            <person name="Hwang W.J."/>
            <person name="Lee T."/>
            <person name="Lee J."/>
            <person name="Shim S."/>
            <person name="Yoon M.Y."/>
            <person name="Jang Y.E."/>
            <person name="Han K.S."/>
            <person name="Taeprayoon P."/>
            <person name="Yoon N."/>
            <person name="Somta P."/>
            <person name="Tanya P."/>
            <person name="Kim K.S."/>
            <person name="Gwag J.G."/>
            <person name="Moon J.K."/>
            <person name="Lee Y.H."/>
            <person name="Park B.S."/>
            <person name="Bombarely A."/>
            <person name="Doyle J.J."/>
            <person name="Jackson S.A."/>
            <person name="Schafleitner R."/>
            <person name="Srinives P."/>
            <person name="Varshney R.K."/>
            <person name="Lee S.H."/>
        </authorList>
    </citation>
    <scope>NUCLEOTIDE SEQUENCE [LARGE SCALE GENOMIC DNA]</scope>
    <source>
        <strain evidence="6">cv. VC1973A</strain>
    </source>
</reference>
<dbReference type="OrthoDB" id="1427694at2759"/>
<dbReference type="KEGG" id="vra:106770703"/>
<dbReference type="Pfam" id="PF00249">
    <property type="entry name" value="Myb_DNA-binding"/>
    <property type="match status" value="1"/>
</dbReference>
<dbReference type="InterPro" id="IPR044841">
    <property type="entry name" value="LUX/BOA-like"/>
</dbReference>
<dbReference type="PROSITE" id="PS51294">
    <property type="entry name" value="HTH_MYB"/>
    <property type="match status" value="1"/>
</dbReference>
<dbReference type="GO" id="GO:0003700">
    <property type="term" value="F:DNA-binding transcription factor activity"/>
    <property type="evidence" value="ECO:0007669"/>
    <property type="project" value="InterPro"/>
</dbReference>
<dbReference type="InterPro" id="IPR009057">
    <property type="entry name" value="Homeodomain-like_sf"/>
</dbReference>
<evidence type="ECO:0000256" key="2">
    <source>
        <dbReference type="ARBA" id="ARBA00023015"/>
    </source>
</evidence>
<keyword evidence="6" id="KW-1185">Reference proteome</keyword>
<dbReference type="PANTHER" id="PTHR31442:SF29">
    <property type="entry name" value="HOMEODOMAIN-LIKE SUPERFAMILY PROTEIN"/>
    <property type="match status" value="1"/>
</dbReference>
<keyword evidence="4" id="KW-0539">Nucleus</keyword>
<evidence type="ECO:0000259" key="5">
    <source>
        <dbReference type="PROSITE" id="PS51294"/>
    </source>
</evidence>
<keyword evidence="3" id="KW-0804">Transcription</keyword>
<evidence type="ECO:0000313" key="7">
    <source>
        <dbReference type="RefSeq" id="XP_014511985.1"/>
    </source>
</evidence>
<comment type="subcellular location">
    <subcellularLocation>
        <location evidence="1">Nucleus</location>
    </subcellularLocation>
</comment>
<evidence type="ECO:0000256" key="1">
    <source>
        <dbReference type="ARBA" id="ARBA00004123"/>
    </source>
</evidence>
<accession>A0A1S3V101</accession>
<protein>
    <submittedName>
        <fullName evidence="7">Two-component response regulator-like APRR6</fullName>
    </submittedName>
</protein>
<dbReference type="PANTHER" id="PTHR31442">
    <property type="entry name" value="HOMEODOMAIN-LIKE SUPERFAMILY PROTEIN-RELATED"/>
    <property type="match status" value="1"/>
</dbReference>
<dbReference type="FunFam" id="1.10.10.60:FF:000007">
    <property type="entry name" value="Two-component response regulator"/>
    <property type="match status" value="1"/>
</dbReference>
<dbReference type="InterPro" id="IPR006447">
    <property type="entry name" value="Myb_dom_plants"/>
</dbReference>
<dbReference type="GeneID" id="106770703"/>
<keyword evidence="2" id="KW-0805">Transcription regulation</keyword>